<dbReference type="PANTHER" id="PTHR21015:SF22">
    <property type="entry name" value="GLYCOSYLTRANSFERASE"/>
    <property type="match status" value="1"/>
</dbReference>
<feature type="domain" description="Erythromycin biosynthesis protein CIII-like C-terminal" evidence="1">
    <location>
        <begin position="281"/>
        <end position="399"/>
    </location>
</feature>
<dbReference type="Gene3D" id="3.40.50.2000">
    <property type="entry name" value="Glycogen Phosphorylase B"/>
    <property type="match status" value="2"/>
</dbReference>
<accession>A0A3P1T4D6</accession>
<name>A0A3P1T4D6_9ACTN</name>
<dbReference type="OrthoDB" id="3416605at2"/>
<keyword evidence="2" id="KW-0808">Transferase</keyword>
<reference evidence="2 3" key="1">
    <citation type="submission" date="2018-11" db="EMBL/GenBank/DDBJ databases">
        <title>Genomes From Bacteria Associated with the Canine Oral Cavity: a Test Case for Automated Genome-Based Taxonomic Assignment.</title>
        <authorList>
            <person name="Coil D.A."/>
            <person name="Jospin G."/>
            <person name="Darling A.E."/>
            <person name="Wallis C."/>
            <person name="Davis I.J."/>
            <person name="Harris S."/>
            <person name="Eisen J.A."/>
            <person name="Holcombe L.J."/>
            <person name="O'Flynn C."/>
        </authorList>
    </citation>
    <scope>NUCLEOTIDE SEQUENCE [LARGE SCALE GENOMIC DNA]</scope>
    <source>
        <strain evidence="2 3">OH887_COT-365</strain>
    </source>
</reference>
<sequence>MLFAPETFNFAEVTRCVEVARRLPEFRCVFAGFSDRFIAPILDTGFEYRPLTPVLTDEEGDMALALDQGRGWKHPFTTSMVRERVASERALIRELRPEAVVIGTTVTQLISARAEGVPLYYAKPFAYSLPHMTQMRRTGFLPTGTVWQRFTDRGWAWFIRTVLSRAIPIPRSFTTVAEECGLDLPRSMVRFIDADVNLLASPPELIPDWCTLDDTHVAVGPLYAQLDLPIPDEVARIRDAGRPVVLVAMGSSANRGLALQVLHGLSRADVTVLSPTRLYLSDEDIAALPGNVHVTDWLPVHELGNLVDVAITHGGEGTVQTSCASGWPFIGIPLQFEQRYNVTRCVEFGNARLVTRRQAARTDWAKAVTWLLKDRATHQAAARMAELFRTQDGPARCAAEIRSRLGS</sequence>
<protein>
    <submittedName>
        <fullName evidence="2">Glycosyl transferase family 28</fullName>
    </submittedName>
</protein>
<evidence type="ECO:0000313" key="2">
    <source>
        <dbReference type="EMBL" id="RRD04210.1"/>
    </source>
</evidence>
<dbReference type="AlphaFoldDB" id="A0A3P1T4D6"/>
<dbReference type="GO" id="GO:0016757">
    <property type="term" value="F:glycosyltransferase activity"/>
    <property type="evidence" value="ECO:0007669"/>
    <property type="project" value="TreeGrafter"/>
</dbReference>
<dbReference type="Pfam" id="PF06722">
    <property type="entry name" value="EryCIII-like_C"/>
    <property type="match status" value="1"/>
</dbReference>
<comment type="caution">
    <text evidence="2">The sequence shown here is derived from an EMBL/GenBank/DDBJ whole genome shotgun (WGS) entry which is preliminary data.</text>
</comment>
<dbReference type="EMBL" id="RQZG01000013">
    <property type="protein sequence ID" value="RRD04210.1"/>
    <property type="molecule type" value="Genomic_DNA"/>
</dbReference>
<evidence type="ECO:0000313" key="3">
    <source>
        <dbReference type="Proteomes" id="UP000280819"/>
    </source>
</evidence>
<dbReference type="PANTHER" id="PTHR21015">
    <property type="entry name" value="UDP-N-ACETYLGLUCOSAMINE--N-ACETYLMURAMYL-(PENTAPEPTIDE) PYROPHOSPHORYL-UNDECAPRENOL N-ACETYLGLUCOSAMINE TRANSFERASE 1"/>
    <property type="match status" value="1"/>
</dbReference>
<dbReference type="InterPro" id="IPR010610">
    <property type="entry name" value="EryCIII-like_C"/>
</dbReference>
<organism evidence="2 3">
    <name type="scientific">Arachnia propionica</name>
    <dbReference type="NCBI Taxonomy" id="1750"/>
    <lineage>
        <taxon>Bacteria</taxon>
        <taxon>Bacillati</taxon>
        <taxon>Actinomycetota</taxon>
        <taxon>Actinomycetes</taxon>
        <taxon>Propionibacteriales</taxon>
        <taxon>Propionibacteriaceae</taxon>
        <taxon>Arachnia</taxon>
    </lineage>
</organism>
<proteinExistence type="predicted"/>
<dbReference type="SUPFAM" id="SSF53756">
    <property type="entry name" value="UDP-Glycosyltransferase/glycogen phosphorylase"/>
    <property type="match status" value="1"/>
</dbReference>
<dbReference type="Proteomes" id="UP000280819">
    <property type="component" value="Unassembled WGS sequence"/>
</dbReference>
<gene>
    <name evidence="2" type="ORF">EII34_11185</name>
</gene>
<evidence type="ECO:0000259" key="1">
    <source>
        <dbReference type="Pfam" id="PF06722"/>
    </source>
</evidence>